<feature type="compositionally biased region" description="Pro residues" evidence="1">
    <location>
        <begin position="252"/>
        <end position="265"/>
    </location>
</feature>
<feature type="signal peptide" evidence="2">
    <location>
        <begin position="1"/>
        <end position="18"/>
    </location>
</feature>
<proteinExistence type="predicted"/>
<comment type="caution">
    <text evidence="3">The sequence shown here is derived from an EMBL/GenBank/DDBJ whole genome shotgun (WGS) entry which is preliminary data.</text>
</comment>
<feature type="chain" id="PRO_5003840114" evidence="2">
    <location>
        <begin position="19"/>
        <end position="326"/>
    </location>
</feature>
<keyword evidence="4" id="KW-1185">Reference proteome</keyword>
<evidence type="ECO:0000256" key="2">
    <source>
        <dbReference type="SAM" id="SignalP"/>
    </source>
</evidence>
<feature type="region of interest" description="Disordered" evidence="1">
    <location>
        <begin position="161"/>
        <end position="304"/>
    </location>
</feature>
<evidence type="ECO:0000313" key="4">
    <source>
        <dbReference type="Proteomes" id="UP000266841"/>
    </source>
</evidence>
<feature type="compositionally biased region" description="Gly residues" evidence="1">
    <location>
        <begin position="219"/>
        <end position="243"/>
    </location>
</feature>
<organism evidence="3 4">
    <name type="scientific">Thalassiosira oceanica</name>
    <name type="common">Marine diatom</name>
    <dbReference type="NCBI Taxonomy" id="159749"/>
    <lineage>
        <taxon>Eukaryota</taxon>
        <taxon>Sar</taxon>
        <taxon>Stramenopiles</taxon>
        <taxon>Ochrophyta</taxon>
        <taxon>Bacillariophyta</taxon>
        <taxon>Coscinodiscophyceae</taxon>
        <taxon>Thalassiosirophycidae</taxon>
        <taxon>Thalassiosirales</taxon>
        <taxon>Thalassiosiraceae</taxon>
        <taxon>Thalassiosira</taxon>
    </lineage>
</organism>
<feature type="compositionally biased region" description="Pro residues" evidence="1">
    <location>
        <begin position="161"/>
        <end position="170"/>
    </location>
</feature>
<reference evidence="3 4" key="1">
    <citation type="journal article" date="2012" name="Genome Biol.">
        <title>Genome and low-iron response of an oceanic diatom adapted to chronic iron limitation.</title>
        <authorList>
            <person name="Lommer M."/>
            <person name="Specht M."/>
            <person name="Roy A.S."/>
            <person name="Kraemer L."/>
            <person name="Andreson R."/>
            <person name="Gutowska M.A."/>
            <person name="Wolf J."/>
            <person name="Bergner S.V."/>
            <person name="Schilhabel M.B."/>
            <person name="Klostermeier U.C."/>
            <person name="Beiko R.G."/>
            <person name="Rosenstiel P."/>
            <person name="Hippler M."/>
            <person name="Laroche J."/>
        </authorList>
    </citation>
    <scope>NUCLEOTIDE SEQUENCE [LARGE SCALE GENOMIC DNA]</scope>
    <source>
        <strain evidence="3 4">CCMP1005</strain>
    </source>
</reference>
<dbReference type="AlphaFoldDB" id="K0SLC7"/>
<feature type="compositionally biased region" description="Gly residues" evidence="1">
    <location>
        <begin position="275"/>
        <end position="289"/>
    </location>
</feature>
<evidence type="ECO:0000256" key="1">
    <source>
        <dbReference type="SAM" id="MobiDB-lite"/>
    </source>
</evidence>
<sequence length="326" mass="33805">MAKVSLAIALAAASCVSATIETTDTNAVAVADESARQLDTDPWSDDGHSTAWSAPAEDDDYYYGGKGGKSGSYGGKGGKSGGYDDDGGWGTGGQYHGHWIYLPNISPGKSGKTKGGKSGSYDDDGEFAVWLSLSPATYVTYDSSFRDQFYTDGGWMRPWGPGPCRCPPSGPSGKSGKTKGRNLEGEDQDRELWGAPGCSCGDDDWAPPGWGSDDDYYYGGKGGKSGSKGGQGGKSGSKGGKSGGYDDDYSPWSPPGWGPWGPAPPAWGSDDDYYGGKGGKSGSKGGKSGGYDDDYSPWSPPGWGPYPCDCGDDDYSYGKSGKTRVG</sequence>
<accession>K0SLC7</accession>
<feature type="non-terminal residue" evidence="3">
    <location>
        <position position="326"/>
    </location>
</feature>
<name>K0SLC7_THAOC</name>
<keyword evidence="2" id="KW-0732">Signal</keyword>
<protein>
    <submittedName>
        <fullName evidence="3">Uncharacterized protein</fullName>
    </submittedName>
</protein>
<dbReference type="PROSITE" id="PS51257">
    <property type="entry name" value="PROKAR_LIPOPROTEIN"/>
    <property type="match status" value="1"/>
</dbReference>
<evidence type="ECO:0000313" key="3">
    <source>
        <dbReference type="EMBL" id="EJK59272.1"/>
    </source>
</evidence>
<dbReference type="EMBL" id="AGNL01023225">
    <property type="protein sequence ID" value="EJK59272.1"/>
    <property type="molecule type" value="Genomic_DNA"/>
</dbReference>
<gene>
    <name evidence="3" type="ORF">THAOC_20532</name>
</gene>
<dbReference type="Proteomes" id="UP000266841">
    <property type="component" value="Unassembled WGS sequence"/>
</dbReference>